<keyword evidence="1" id="KW-0472">Membrane</keyword>
<sequence length="65" mass="6592">MMTYTPKSAVLLLVSCVTAIASVGSIFELSSGEPQLGMTLTAVILGASLPLTGLCLFFAVKAAGE</sequence>
<proteinExistence type="predicted"/>
<protein>
    <submittedName>
        <fullName evidence="2">Uncharacterized protein</fullName>
    </submittedName>
</protein>
<dbReference type="Proteomes" id="UP000034681">
    <property type="component" value="Unassembled WGS sequence"/>
</dbReference>
<comment type="caution">
    <text evidence="2">The sequence shown here is derived from an EMBL/GenBank/DDBJ whole genome shotgun (WGS) entry which is preliminary data.</text>
</comment>
<dbReference type="OrthoDB" id="515719at2"/>
<accession>A0A0M2PZ27</accession>
<feature type="transmembrane region" description="Helical" evidence="1">
    <location>
        <begin position="40"/>
        <end position="60"/>
    </location>
</feature>
<keyword evidence="3" id="KW-1185">Reference proteome</keyword>
<dbReference type="eggNOG" id="ENOG5032YID">
    <property type="taxonomic scope" value="Bacteria"/>
</dbReference>
<dbReference type="AlphaFoldDB" id="A0A0M2PZ27"/>
<evidence type="ECO:0000313" key="2">
    <source>
        <dbReference type="EMBL" id="KKJ00308.1"/>
    </source>
</evidence>
<dbReference type="STRING" id="317619.GCA_000332315_01097"/>
<organism evidence="2 3">
    <name type="scientific">Prochlorothrix hollandica PCC 9006 = CALU 1027</name>
    <dbReference type="NCBI Taxonomy" id="317619"/>
    <lineage>
        <taxon>Bacteria</taxon>
        <taxon>Bacillati</taxon>
        <taxon>Cyanobacteriota</taxon>
        <taxon>Cyanophyceae</taxon>
        <taxon>Prochlorotrichales</taxon>
        <taxon>Prochlorotrichaceae</taxon>
        <taxon>Prochlorothrix</taxon>
    </lineage>
</organism>
<evidence type="ECO:0000313" key="3">
    <source>
        <dbReference type="Proteomes" id="UP000034681"/>
    </source>
</evidence>
<reference evidence="2" key="1">
    <citation type="submission" date="2012-04" db="EMBL/GenBank/DDBJ databases">
        <authorList>
            <person name="Borisov I.G."/>
            <person name="Ivanikova N.V."/>
            <person name="Pinevich A.V."/>
        </authorList>
    </citation>
    <scope>NUCLEOTIDE SEQUENCE</scope>
    <source>
        <strain evidence="2">CALU 1027</strain>
    </source>
</reference>
<gene>
    <name evidence="2" type="ORF">PROH_11575</name>
</gene>
<name>A0A0M2PZ27_PROHO</name>
<evidence type="ECO:0000256" key="1">
    <source>
        <dbReference type="SAM" id="Phobius"/>
    </source>
</evidence>
<keyword evidence="1" id="KW-0812">Transmembrane</keyword>
<keyword evidence="1" id="KW-1133">Transmembrane helix</keyword>
<dbReference type="EMBL" id="AJTX02000004">
    <property type="protein sequence ID" value="KKJ00308.1"/>
    <property type="molecule type" value="Genomic_DNA"/>
</dbReference>